<feature type="transmembrane region" description="Helical" evidence="1">
    <location>
        <begin position="385"/>
        <end position="409"/>
    </location>
</feature>
<comment type="caution">
    <text evidence="2">The sequence shown here is derived from an EMBL/GenBank/DDBJ whole genome shotgun (WGS) entry which is preliminary data.</text>
</comment>
<evidence type="ECO:0000256" key="1">
    <source>
        <dbReference type="SAM" id="Phobius"/>
    </source>
</evidence>
<gene>
    <name evidence="2" type="ORF">CTA1_8269</name>
</gene>
<keyword evidence="1" id="KW-0472">Membrane</keyword>
<organism evidence="2 3">
    <name type="scientific">Colletotrichum tanaceti</name>
    <dbReference type="NCBI Taxonomy" id="1306861"/>
    <lineage>
        <taxon>Eukaryota</taxon>
        <taxon>Fungi</taxon>
        <taxon>Dikarya</taxon>
        <taxon>Ascomycota</taxon>
        <taxon>Pezizomycotina</taxon>
        <taxon>Sordariomycetes</taxon>
        <taxon>Hypocreomycetidae</taxon>
        <taxon>Glomerellales</taxon>
        <taxon>Glomerellaceae</taxon>
        <taxon>Colletotrichum</taxon>
        <taxon>Colletotrichum destructivum species complex</taxon>
    </lineage>
</organism>
<feature type="transmembrane region" description="Helical" evidence="1">
    <location>
        <begin position="345"/>
        <end position="370"/>
    </location>
</feature>
<dbReference type="Gene3D" id="1.10.167.10">
    <property type="entry name" value="Regulator of G-protein Signalling 4, domain 2"/>
    <property type="match status" value="1"/>
</dbReference>
<dbReference type="STRING" id="1306861.A0A4U6XKR1"/>
<evidence type="ECO:0000313" key="2">
    <source>
        <dbReference type="EMBL" id="TKW56117.1"/>
    </source>
</evidence>
<accession>A0A4U6XKR1</accession>
<dbReference type="InterPro" id="IPR044926">
    <property type="entry name" value="RGS_subdomain_2"/>
</dbReference>
<keyword evidence="1" id="KW-0812">Transmembrane</keyword>
<evidence type="ECO:0000313" key="3">
    <source>
        <dbReference type="Proteomes" id="UP000310108"/>
    </source>
</evidence>
<dbReference type="AlphaFoldDB" id="A0A4U6XKR1"/>
<dbReference type="EMBL" id="PJEX01000077">
    <property type="protein sequence ID" value="TKW56117.1"/>
    <property type="molecule type" value="Genomic_DNA"/>
</dbReference>
<feature type="transmembrane region" description="Helical" evidence="1">
    <location>
        <begin position="461"/>
        <end position="486"/>
    </location>
</feature>
<protein>
    <recommendedName>
        <fullName evidence="4">RGS domain-containing protein</fullName>
    </recommendedName>
</protein>
<dbReference type="PANTHER" id="PTHR39466">
    <property type="entry name" value="RGS DOMAIN-CONTAINING PROTEIN"/>
    <property type="match status" value="1"/>
</dbReference>
<keyword evidence="3" id="KW-1185">Reference proteome</keyword>
<dbReference type="PANTHER" id="PTHR39466:SF1">
    <property type="entry name" value="RGS DOMAIN-CONTAINING PROTEIN"/>
    <property type="match status" value="1"/>
</dbReference>
<proteinExistence type="predicted"/>
<dbReference type="Proteomes" id="UP000310108">
    <property type="component" value="Unassembled WGS sequence"/>
</dbReference>
<dbReference type="OrthoDB" id="3232309at2759"/>
<sequence>MTGTGVPFETCVVSALPALSHNQLDVNRLQLQRKALFDMDVIKERNTRREEEDTESQATKPSKFTLHFPEWLIWYKKPEYRDFKEYAAAIRSGRRPLSRDGRDKSPIPARLSLEKVLANQTCSPMSLYDFYMYLKYIEFSPENLEFFVWFRNYQSSYAKTGSLNNFPLAEKEVDKSISSRSSLTDSAIDTTVLQLPSIQMSEFECDPDIADETMTNIVHLIAPESACRPNSKVGPTGRDRIRSWANACAKPVCSNSAPSVIPARIAPNSAYRAELNAVVKNFLLPGSEKELNIPPALRDQALLDLQHSSDPVHLKPIADHVYGLLKNCSHRNFVRLGVSNGTFETLCMATSFGIVLTIAGFLCVLLRAFVPFMGAHSRWNAFAPWPLWFVGMSLILSGLRGSCFFLLLFTRRQPLPWERFDDSASLLSQRTGLMKFLSRMMIFDRKIRVKDVHLRRLQHKIVLQAMVGGAVFSTLSVLLFVLLPVWSQTAKIGH</sequence>
<reference evidence="2 3" key="1">
    <citation type="journal article" date="2019" name="PLoS ONE">
        <title>Comparative genome analysis indicates high evolutionary potential of pathogenicity genes in Colletotrichum tanaceti.</title>
        <authorList>
            <person name="Lelwala R.V."/>
            <person name="Korhonen P.K."/>
            <person name="Young N.D."/>
            <person name="Scott J.B."/>
            <person name="Ades P.A."/>
            <person name="Gasser R.B."/>
            <person name="Taylor P.W.J."/>
        </authorList>
    </citation>
    <scope>NUCLEOTIDE SEQUENCE [LARGE SCALE GENOMIC DNA]</scope>
    <source>
        <strain evidence="2">BRIP57314</strain>
    </source>
</reference>
<dbReference type="InterPro" id="IPR036305">
    <property type="entry name" value="RGS_sf"/>
</dbReference>
<keyword evidence="1" id="KW-1133">Transmembrane helix</keyword>
<name>A0A4U6XKR1_9PEZI</name>
<dbReference type="SUPFAM" id="SSF48097">
    <property type="entry name" value="Regulator of G-protein signaling, RGS"/>
    <property type="match status" value="1"/>
</dbReference>
<evidence type="ECO:0008006" key="4">
    <source>
        <dbReference type="Google" id="ProtNLM"/>
    </source>
</evidence>